<name>A0A0A9EHY7_ARUDO</name>
<protein>
    <submittedName>
        <fullName evidence="1">Uncharacterized protein</fullName>
    </submittedName>
</protein>
<dbReference type="AlphaFoldDB" id="A0A0A9EHY7"/>
<dbReference type="EMBL" id="GBRH01198204">
    <property type="protein sequence ID" value="JAD99691.1"/>
    <property type="molecule type" value="Transcribed_RNA"/>
</dbReference>
<organism evidence="1">
    <name type="scientific">Arundo donax</name>
    <name type="common">Giant reed</name>
    <name type="synonym">Donax arundinaceus</name>
    <dbReference type="NCBI Taxonomy" id="35708"/>
    <lineage>
        <taxon>Eukaryota</taxon>
        <taxon>Viridiplantae</taxon>
        <taxon>Streptophyta</taxon>
        <taxon>Embryophyta</taxon>
        <taxon>Tracheophyta</taxon>
        <taxon>Spermatophyta</taxon>
        <taxon>Magnoliopsida</taxon>
        <taxon>Liliopsida</taxon>
        <taxon>Poales</taxon>
        <taxon>Poaceae</taxon>
        <taxon>PACMAD clade</taxon>
        <taxon>Arundinoideae</taxon>
        <taxon>Arundineae</taxon>
        <taxon>Arundo</taxon>
    </lineage>
</organism>
<sequence length="35" mass="3991">MPIVSSTTFRPTNICKQCIFYLIVAVHRILVSLLI</sequence>
<evidence type="ECO:0000313" key="1">
    <source>
        <dbReference type="EMBL" id="JAD99691.1"/>
    </source>
</evidence>
<proteinExistence type="predicted"/>
<reference evidence="1" key="2">
    <citation type="journal article" date="2015" name="Data Brief">
        <title>Shoot transcriptome of the giant reed, Arundo donax.</title>
        <authorList>
            <person name="Barrero R.A."/>
            <person name="Guerrero F.D."/>
            <person name="Moolhuijzen P."/>
            <person name="Goolsby J.A."/>
            <person name="Tidwell J."/>
            <person name="Bellgard S.E."/>
            <person name="Bellgard M.I."/>
        </authorList>
    </citation>
    <scope>NUCLEOTIDE SEQUENCE</scope>
    <source>
        <tissue evidence="1">Shoot tissue taken approximately 20 cm above the soil surface</tissue>
    </source>
</reference>
<accession>A0A0A9EHY7</accession>
<reference evidence="1" key="1">
    <citation type="submission" date="2014-09" db="EMBL/GenBank/DDBJ databases">
        <authorList>
            <person name="Magalhaes I.L.F."/>
            <person name="Oliveira U."/>
            <person name="Santos F.R."/>
            <person name="Vidigal T.H.D.A."/>
            <person name="Brescovit A.D."/>
            <person name="Santos A.J."/>
        </authorList>
    </citation>
    <scope>NUCLEOTIDE SEQUENCE</scope>
    <source>
        <tissue evidence="1">Shoot tissue taken approximately 20 cm above the soil surface</tissue>
    </source>
</reference>